<feature type="region of interest" description="Disordered" evidence="1">
    <location>
        <begin position="125"/>
        <end position="150"/>
    </location>
</feature>
<gene>
    <name evidence="2" type="ORF">GALMADRAFT_229158</name>
</gene>
<sequence>MCFAHIHISTDVDDSNSNLEDCNINSENNAVSNRACGDTCQLTSAHSLTRVTTSRSTLTICQASRRYQTAYITEKGGKLDLLHIDRTAMICNYKTDPFRSQSRHKSAYIQFNSILVVQNRTTTSISDGKPCGQQSIIPNTASSSSRSRQV</sequence>
<dbReference type="HOGENOM" id="CLU_1740635_0_0_1"/>
<proteinExistence type="predicted"/>
<dbReference type="Proteomes" id="UP000027222">
    <property type="component" value="Unassembled WGS sequence"/>
</dbReference>
<evidence type="ECO:0000256" key="1">
    <source>
        <dbReference type="SAM" id="MobiDB-lite"/>
    </source>
</evidence>
<reference evidence="3" key="1">
    <citation type="journal article" date="2014" name="Proc. Natl. Acad. Sci. U.S.A.">
        <title>Extensive sampling of basidiomycete genomes demonstrates inadequacy of the white-rot/brown-rot paradigm for wood decay fungi.</title>
        <authorList>
            <person name="Riley R."/>
            <person name="Salamov A.A."/>
            <person name="Brown D.W."/>
            <person name="Nagy L.G."/>
            <person name="Floudas D."/>
            <person name="Held B.W."/>
            <person name="Levasseur A."/>
            <person name="Lombard V."/>
            <person name="Morin E."/>
            <person name="Otillar R."/>
            <person name="Lindquist E.A."/>
            <person name="Sun H."/>
            <person name="LaButti K.M."/>
            <person name="Schmutz J."/>
            <person name="Jabbour D."/>
            <person name="Luo H."/>
            <person name="Baker S.E."/>
            <person name="Pisabarro A.G."/>
            <person name="Walton J.D."/>
            <person name="Blanchette R.A."/>
            <person name="Henrissat B."/>
            <person name="Martin F."/>
            <person name="Cullen D."/>
            <person name="Hibbett D.S."/>
            <person name="Grigoriev I.V."/>
        </authorList>
    </citation>
    <scope>NUCLEOTIDE SEQUENCE [LARGE SCALE GENOMIC DNA]</scope>
    <source>
        <strain evidence="3">CBS 339.88</strain>
    </source>
</reference>
<protein>
    <submittedName>
        <fullName evidence="2">Uncharacterized protein</fullName>
    </submittedName>
</protein>
<keyword evidence="3" id="KW-1185">Reference proteome</keyword>
<evidence type="ECO:0000313" key="3">
    <source>
        <dbReference type="Proteomes" id="UP000027222"/>
    </source>
</evidence>
<organism evidence="2 3">
    <name type="scientific">Galerina marginata (strain CBS 339.88)</name>
    <dbReference type="NCBI Taxonomy" id="685588"/>
    <lineage>
        <taxon>Eukaryota</taxon>
        <taxon>Fungi</taxon>
        <taxon>Dikarya</taxon>
        <taxon>Basidiomycota</taxon>
        <taxon>Agaricomycotina</taxon>
        <taxon>Agaricomycetes</taxon>
        <taxon>Agaricomycetidae</taxon>
        <taxon>Agaricales</taxon>
        <taxon>Agaricineae</taxon>
        <taxon>Strophariaceae</taxon>
        <taxon>Galerina</taxon>
    </lineage>
</organism>
<dbReference type="AlphaFoldDB" id="A0A067T057"/>
<name>A0A067T057_GALM3</name>
<accession>A0A067T057</accession>
<dbReference type="EMBL" id="KL142389">
    <property type="protein sequence ID" value="KDR72398.1"/>
    <property type="molecule type" value="Genomic_DNA"/>
</dbReference>
<evidence type="ECO:0000313" key="2">
    <source>
        <dbReference type="EMBL" id="KDR72398.1"/>
    </source>
</evidence>